<dbReference type="CDD" id="cd03214">
    <property type="entry name" value="ABC_Iron-Siderophores_B12_Hemin"/>
    <property type="match status" value="1"/>
</dbReference>
<dbReference type="RefSeq" id="WP_076003967.1">
    <property type="nucleotide sequence ID" value="NZ_CP018258.1"/>
</dbReference>
<evidence type="ECO:0000256" key="1">
    <source>
        <dbReference type="ARBA" id="ARBA00022448"/>
    </source>
</evidence>
<dbReference type="EMBL" id="CP018258">
    <property type="protein sequence ID" value="APV44243.1"/>
    <property type="molecule type" value="Genomic_DNA"/>
</dbReference>
<dbReference type="PANTHER" id="PTHR42794">
    <property type="entry name" value="HEMIN IMPORT ATP-BINDING PROTEIN HMUV"/>
    <property type="match status" value="1"/>
</dbReference>
<dbReference type="SMART" id="SM00382">
    <property type="entry name" value="AAA"/>
    <property type="match status" value="1"/>
</dbReference>
<accession>A0A1P8F704</accession>
<evidence type="ECO:0000256" key="4">
    <source>
        <dbReference type="ARBA" id="ARBA00022967"/>
    </source>
</evidence>
<dbReference type="InterPro" id="IPR003593">
    <property type="entry name" value="AAA+_ATPase"/>
</dbReference>
<name>A0A1P8F704_9CHLR</name>
<keyword evidence="1" id="KW-0813">Transport</keyword>
<dbReference type="PROSITE" id="PS50893">
    <property type="entry name" value="ABC_TRANSPORTER_2"/>
    <property type="match status" value="1"/>
</dbReference>
<dbReference type="InterPro" id="IPR027417">
    <property type="entry name" value="P-loop_NTPase"/>
</dbReference>
<dbReference type="SUPFAM" id="SSF52540">
    <property type="entry name" value="P-loop containing nucleoside triphosphate hydrolases"/>
    <property type="match status" value="1"/>
</dbReference>
<dbReference type="KEGG" id="dfo:Dform_00929"/>
<keyword evidence="2" id="KW-0547">Nucleotide-binding</keyword>
<reference evidence="6" key="2">
    <citation type="journal article" date="2017" name="Int. J. Syst. Evol. Microbiol.">
        <title>Dehalogenimonas formicexedens sp. nov., a chlorinated alkane-respiring bacterium isolated from contaminated groundwater.</title>
        <authorList>
            <person name="Key T.A."/>
            <person name="Bowman K.S."/>
            <person name="Lee I."/>
            <person name="Chun J."/>
            <person name="Albuquerque L."/>
            <person name="da Costa M.S."/>
            <person name="Rainey F.A."/>
            <person name="Moe W.M."/>
        </authorList>
    </citation>
    <scope>NUCLEOTIDE SEQUENCE</scope>
    <source>
        <strain evidence="6">NSZ-14</strain>
    </source>
</reference>
<evidence type="ECO:0000256" key="2">
    <source>
        <dbReference type="ARBA" id="ARBA00022741"/>
    </source>
</evidence>
<dbReference type="KEGG" id="dfo:Dform_00902"/>
<gene>
    <name evidence="6" type="ORF">Dform_00902</name>
    <name evidence="7" type="ORF">Dform_00929</name>
</gene>
<dbReference type="InterPro" id="IPR003439">
    <property type="entry name" value="ABC_transporter-like_ATP-bd"/>
</dbReference>
<dbReference type="OrthoDB" id="9787851at2"/>
<dbReference type="EC" id="3.6.3.34" evidence="6"/>
<dbReference type="AlphaFoldDB" id="A0A1P8F704"/>
<dbReference type="Proteomes" id="UP000185934">
    <property type="component" value="Chromosome"/>
</dbReference>
<evidence type="ECO:0000256" key="3">
    <source>
        <dbReference type="ARBA" id="ARBA00022840"/>
    </source>
</evidence>
<dbReference type="FunFam" id="3.40.50.300:FF:000134">
    <property type="entry name" value="Iron-enterobactin ABC transporter ATP-binding protein"/>
    <property type="match status" value="1"/>
</dbReference>
<evidence type="ECO:0000313" key="6">
    <source>
        <dbReference type="EMBL" id="APV44243.1"/>
    </source>
</evidence>
<keyword evidence="6" id="KW-0378">Hydrolase</keyword>
<proteinExistence type="predicted"/>
<dbReference type="PANTHER" id="PTHR42794:SF1">
    <property type="entry name" value="HEMIN IMPORT ATP-BINDING PROTEIN HMUV"/>
    <property type="match status" value="1"/>
</dbReference>
<reference evidence="8" key="1">
    <citation type="submission" date="2016-11" db="EMBL/GenBank/DDBJ databases">
        <title>Dehalogenimonas formicexedens sp. nov., a chlorinated alkane respiring bacterium isolated from contaminated groundwater.</title>
        <authorList>
            <person name="Key T.A."/>
            <person name="Bowman K.S."/>
            <person name="Lee I."/>
            <person name="Chun J."/>
            <person name="Albuquerque L."/>
            <person name="da Costa M.S."/>
            <person name="Rainey F.A."/>
            <person name="Moe W.M."/>
        </authorList>
    </citation>
    <scope>NUCLEOTIDE SEQUENCE [LARGE SCALE GENOMIC DNA]</scope>
    <source>
        <strain evidence="8">NSZ-14</strain>
    </source>
</reference>
<dbReference type="STRING" id="1839801.Dform_00902"/>
<evidence type="ECO:0000313" key="7">
    <source>
        <dbReference type="EMBL" id="APV44270.1"/>
    </source>
</evidence>
<sequence>MLTLEMENITLAYGNKEVVRNITFKAMPGEMVGLVGPNGSGKSTIIKALCHVLNPKAGRILTNGNDISQLSYRDLAKTISVVPQTPVLPSAFTAFEIVLMGRNPHLGMFQYESKNDIDIAWGAMERCGVQQFADRHISELSGGEIQSVVIARALAQETEGILLDEPTANLDIGRQIEVLDLLKEECTNRHLTIIAAIHDLNLAAHYCEKLVLIKNGELYAFGSPREVITSENICNVYGPGSYVHTHPLSGLPAVLPKVSNIKDIEPCIVHGA</sequence>
<dbReference type="Pfam" id="PF00005">
    <property type="entry name" value="ABC_tran"/>
    <property type="match status" value="1"/>
</dbReference>
<feature type="domain" description="ABC transporter" evidence="5">
    <location>
        <begin position="4"/>
        <end position="240"/>
    </location>
</feature>
<dbReference type="GO" id="GO:0016887">
    <property type="term" value="F:ATP hydrolysis activity"/>
    <property type="evidence" value="ECO:0007669"/>
    <property type="project" value="InterPro"/>
</dbReference>
<dbReference type="Gene3D" id="3.40.50.300">
    <property type="entry name" value="P-loop containing nucleotide triphosphate hydrolases"/>
    <property type="match status" value="1"/>
</dbReference>
<dbReference type="EMBL" id="CP018258">
    <property type="protein sequence ID" value="APV44270.1"/>
    <property type="molecule type" value="Genomic_DNA"/>
</dbReference>
<evidence type="ECO:0000313" key="8">
    <source>
        <dbReference type="Proteomes" id="UP000185934"/>
    </source>
</evidence>
<protein>
    <submittedName>
        <fullName evidence="6">Iron complex transport system ATP-binding protein</fullName>
        <ecNumber evidence="6">3.6.3.34</ecNumber>
    </submittedName>
</protein>
<keyword evidence="4" id="KW-1278">Translocase</keyword>
<keyword evidence="8" id="KW-1185">Reference proteome</keyword>
<organism evidence="6 8">
    <name type="scientific">Dehalogenimonas formicexedens</name>
    <dbReference type="NCBI Taxonomy" id="1839801"/>
    <lineage>
        <taxon>Bacteria</taxon>
        <taxon>Bacillati</taxon>
        <taxon>Chloroflexota</taxon>
        <taxon>Dehalococcoidia</taxon>
        <taxon>Dehalococcoidales</taxon>
        <taxon>Dehalococcoidaceae</taxon>
        <taxon>Dehalogenimonas</taxon>
    </lineage>
</organism>
<keyword evidence="3 6" id="KW-0067">ATP-binding</keyword>
<evidence type="ECO:0000259" key="5">
    <source>
        <dbReference type="PROSITE" id="PS50893"/>
    </source>
</evidence>
<dbReference type="GO" id="GO:0005524">
    <property type="term" value="F:ATP binding"/>
    <property type="evidence" value="ECO:0007669"/>
    <property type="project" value="UniProtKB-KW"/>
</dbReference>